<comment type="caution">
    <text evidence="1">The sequence shown here is derived from an EMBL/GenBank/DDBJ whole genome shotgun (WGS) entry which is preliminary data.</text>
</comment>
<evidence type="ECO:0000313" key="1">
    <source>
        <dbReference type="EMBL" id="KIL45656.1"/>
    </source>
</evidence>
<accession>A0A0C2VMJ1</accession>
<dbReference type="AlphaFoldDB" id="A0A0C2VMJ1"/>
<evidence type="ECO:0000313" key="2">
    <source>
        <dbReference type="Proteomes" id="UP000031938"/>
    </source>
</evidence>
<protein>
    <submittedName>
        <fullName evidence="1">Uncharacterized protein</fullName>
    </submittedName>
</protein>
<sequence>MIITNRIPNELRSQCMVLISLERLYLMKKSKNIQKSIVNW</sequence>
<dbReference type="Proteomes" id="UP000031938">
    <property type="component" value="Unassembled WGS sequence"/>
</dbReference>
<gene>
    <name evidence="1" type="ORF">KP78_20050</name>
</gene>
<keyword evidence="2" id="KW-1185">Reference proteome</keyword>
<proteinExistence type="predicted"/>
<reference evidence="1 2" key="1">
    <citation type="submission" date="2015-01" db="EMBL/GenBank/DDBJ databases">
        <title>Genome sequencing of Jeotgalibacillus soli.</title>
        <authorList>
            <person name="Goh K.M."/>
            <person name="Chan K.-G."/>
            <person name="Yaakop A.S."/>
            <person name="Ee R."/>
            <person name="Gan H.M."/>
            <person name="Chan C.S."/>
        </authorList>
    </citation>
    <scope>NUCLEOTIDE SEQUENCE [LARGE SCALE GENOMIC DNA]</scope>
    <source>
        <strain evidence="1 2">P9</strain>
    </source>
</reference>
<dbReference type="EMBL" id="JXRP01000017">
    <property type="protein sequence ID" value="KIL45656.1"/>
    <property type="molecule type" value="Genomic_DNA"/>
</dbReference>
<name>A0A0C2VMJ1_9BACL</name>
<organism evidence="1 2">
    <name type="scientific">Jeotgalibacillus soli</name>
    <dbReference type="NCBI Taxonomy" id="889306"/>
    <lineage>
        <taxon>Bacteria</taxon>
        <taxon>Bacillati</taxon>
        <taxon>Bacillota</taxon>
        <taxon>Bacilli</taxon>
        <taxon>Bacillales</taxon>
        <taxon>Caryophanaceae</taxon>
        <taxon>Jeotgalibacillus</taxon>
    </lineage>
</organism>
<dbReference type="STRING" id="889306.KP78_20050"/>